<name>A0A4U0SHY7_9ACTN</name>
<dbReference type="InterPro" id="IPR000073">
    <property type="entry name" value="AB_hydrolase_1"/>
</dbReference>
<dbReference type="InterPro" id="IPR029058">
    <property type="entry name" value="AB_hydrolase_fold"/>
</dbReference>
<evidence type="ECO:0000259" key="1">
    <source>
        <dbReference type="Pfam" id="PF00561"/>
    </source>
</evidence>
<organism evidence="2 4">
    <name type="scientific">Actinacidiphila oryziradicis</name>
    <dbReference type="NCBI Taxonomy" id="2571141"/>
    <lineage>
        <taxon>Bacteria</taxon>
        <taxon>Bacillati</taxon>
        <taxon>Actinomycetota</taxon>
        <taxon>Actinomycetes</taxon>
        <taxon>Kitasatosporales</taxon>
        <taxon>Streptomycetaceae</taxon>
        <taxon>Actinacidiphila</taxon>
    </lineage>
</organism>
<keyword evidence="2" id="KW-0378">Hydrolase</keyword>
<dbReference type="GO" id="GO:0016020">
    <property type="term" value="C:membrane"/>
    <property type="evidence" value="ECO:0007669"/>
    <property type="project" value="TreeGrafter"/>
</dbReference>
<dbReference type="EMBL" id="SUMC01000023">
    <property type="protein sequence ID" value="TKA09336.1"/>
    <property type="molecule type" value="Genomic_DNA"/>
</dbReference>
<dbReference type="PANTHER" id="PTHR43798:SF33">
    <property type="entry name" value="HYDROLASE, PUTATIVE (AFU_ORTHOLOGUE AFUA_2G14860)-RELATED"/>
    <property type="match status" value="1"/>
</dbReference>
<dbReference type="InterPro" id="IPR050266">
    <property type="entry name" value="AB_hydrolase_sf"/>
</dbReference>
<dbReference type="Pfam" id="PF00561">
    <property type="entry name" value="Abhydrolase_1"/>
    <property type="match status" value="1"/>
</dbReference>
<comment type="caution">
    <text evidence="2">The sequence shown here is derived from an EMBL/GenBank/DDBJ whole genome shotgun (WGS) entry which is preliminary data.</text>
</comment>
<gene>
    <name evidence="2" type="ORF">FCI23_23585</name>
    <name evidence="3" type="ORF">FCI23_23660</name>
</gene>
<accession>A0A4U0SHY7</accession>
<keyword evidence="4" id="KW-1185">Reference proteome</keyword>
<feature type="domain" description="AB hydrolase-1" evidence="1">
    <location>
        <begin position="27"/>
        <end position="147"/>
    </location>
</feature>
<evidence type="ECO:0000313" key="2">
    <source>
        <dbReference type="EMBL" id="TKA09324.1"/>
    </source>
</evidence>
<sequence length="295" mass="31795">MKPEPLHVPLPDGDLHALRWGTGEQSILALHGTTGSAVSWQTVARSLPEDWSLTALDIRGRGASNGLPGPYGLSQHVGDVLAAVHHLGGSRPVLTGHSLGGYIALLAAAEQPALFERLVLVDGGLPLPVPEYTDPDAATEAILGPALTRLRRTFRTPEDYLDFWRAHPAFADNWSEGLEDYIRYDLVGERGALRSRVIEEAVRVDGRDLLLADDRFGKALLGLDLPTLLLHAPQGMFGAPPGLLPAEVVAAWQQRAPRLRAELVPGTNHYTLLFDPEAAVVVASRLTEPAGSQLR</sequence>
<dbReference type="Proteomes" id="UP000305778">
    <property type="component" value="Unassembled WGS sequence"/>
</dbReference>
<dbReference type="EMBL" id="SUMC01000023">
    <property type="protein sequence ID" value="TKA09324.1"/>
    <property type="molecule type" value="Genomic_DNA"/>
</dbReference>
<evidence type="ECO:0000313" key="4">
    <source>
        <dbReference type="Proteomes" id="UP000305778"/>
    </source>
</evidence>
<dbReference type="SUPFAM" id="SSF53474">
    <property type="entry name" value="alpha/beta-Hydrolases"/>
    <property type="match status" value="1"/>
</dbReference>
<dbReference type="AlphaFoldDB" id="A0A4U0SHY7"/>
<dbReference type="RefSeq" id="WP_136725931.1">
    <property type="nucleotide sequence ID" value="NZ_SUMC01000023.1"/>
</dbReference>
<dbReference type="Gene3D" id="3.40.50.1820">
    <property type="entry name" value="alpha/beta hydrolase"/>
    <property type="match status" value="1"/>
</dbReference>
<reference evidence="2 4" key="1">
    <citation type="submission" date="2019-04" db="EMBL/GenBank/DDBJ databases">
        <title>Streptomyces oryziradicis sp. nov., a novel actinomycete isolated from rhizosphere soil of rice (Oryza sativa L.).</title>
        <authorList>
            <person name="Li C."/>
        </authorList>
    </citation>
    <scope>NUCLEOTIDE SEQUENCE [LARGE SCALE GENOMIC DNA]</scope>
    <source>
        <strain evidence="2 4">NEAU-C40</strain>
    </source>
</reference>
<dbReference type="PANTHER" id="PTHR43798">
    <property type="entry name" value="MONOACYLGLYCEROL LIPASE"/>
    <property type="match status" value="1"/>
</dbReference>
<dbReference type="GO" id="GO:0016787">
    <property type="term" value="F:hydrolase activity"/>
    <property type="evidence" value="ECO:0007669"/>
    <property type="project" value="UniProtKB-KW"/>
</dbReference>
<proteinExistence type="predicted"/>
<dbReference type="OrthoDB" id="63962at2"/>
<evidence type="ECO:0000313" key="3">
    <source>
        <dbReference type="EMBL" id="TKA09336.1"/>
    </source>
</evidence>
<protein>
    <submittedName>
        <fullName evidence="2">Alpha/beta hydrolase</fullName>
    </submittedName>
</protein>